<evidence type="ECO:0000313" key="7">
    <source>
        <dbReference type="EMBL" id="KAB8068059.1"/>
    </source>
</evidence>
<keyword evidence="2 4" id="KW-0238">DNA-binding</keyword>
<gene>
    <name evidence="7" type="ORF">BDV29DRAFT_162735</name>
</gene>
<dbReference type="Proteomes" id="UP000326565">
    <property type="component" value="Unassembled WGS sequence"/>
</dbReference>
<dbReference type="OrthoDB" id="6247875at2759"/>
<dbReference type="InterPro" id="IPR050140">
    <property type="entry name" value="SRY-related_HMG-box_TF-like"/>
</dbReference>
<keyword evidence="1" id="KW-0805">Transcription regulation</keyword>
<dbReference type="GO" id="GO:0005634">
    <property type="term" value="C:nucleus"/>
    <property type="evidence" value="ECO:0007669"/>
    <property type="project" value="UniProtKB-UniRule"/>
</dbReference>
<dbReference type="GO" id="GO:0000978">
    <property type="term" value="F:RNA polymerase II cis-regulatory region sequence-specific DNA binding"/>
    <property type="evidence" value="ECO:0007669"/>
    <property type="project" value="TreeGrafter"/>
</dbReference>
<dbReference type="PANTHER" id="PTHR10270:SF161">
    <property type="entry name" value="SEX-DETERMINING REGION Y PROTEIN"/>
    <property type="match status" value="1"/>
</dbReference>
<evidence type="ECO:0000256" key="3">
    <source>
        <dbReference type="ARBA" id="ARBA00023163"/>
    </source>
</evidence>
<dbReference type="Gene3D" id="1.10.30.10">
    <property type="entry name" value="High mobility group box domain"/>
    <property type="match status" value="1"/>
</dbReference>
<evidence type="ECO:0000259" key="6">
    <source>
        <dbReference type="PROSITE" id="PS50118"/>
    </source>
</evidence>
<evidence type="ECO:0000256" key="5">
    <source>
        <dbReference type="SAM" id="MobiDB-lite"/>
    </source>
</evidence>
<dbReference type="AlphaFoldDB" id="A0A5N5WIF4"/>
<dbReference type="SUPFAM" id="SSF47095">
    <property type="entry name" value="HMG-box"/>
    <property type="match status" value="1"/>
</dbReference>
<feature type="compositionally biased region" description="Basic and acidic residues" evidence="5">
    <location>
        <begin position="183"/>
        <end position="198"/>
    </location>
</feature>
<dbReference type="InterPro" id="IPR036910">
    <property type="entry name" value="HMG_box_dom_sf"/>
</dbReference>
<dbReference type="FunFam" id="1.10.30.10:FF:000041">
    <property type="entry name" value="HMG box family protein"/>
    <property type="match status" value="1"/>
</dbReference>
<feature type="region of interest" description="Disordered" evidence="5">
    <location>
        <begin position="107"/>
        <end position="127"/>
    </location>
</feature>
<keyword evidence="8" id="KW-1185">Reference proteome</keyword>
<dbReference type="GO" id="GO:0001228">
    <property type="term" value="F:DNA-binding transcription activator activity, RNA polymerase II-specific"/>
    <property type="evidence" value="ECO:0007669"/>
    <property type="project" value="TreeGrafter"/>
</dbReference>
<dbReference type="CDD" id="cd01389">
    <property type="entry name" value="HMG-box_ROX1-like"/>
    <property type="match status" value="1"/>
</dbReference>
<reference evidence="7 8" key="1">
    <citation type="submission" date="2019-04" db="EMBL/GenBank/DDBJ databases">
        <title>Friends and foes A comparative genomics study of 23 Aspergillus species from section Flavi.</title>
        <authorList>
            <consortium name="DOE Joint Genome Institute"/>
            <person name="Kjaerbolling I."/>
            <person name="Vesth T."/>
            <person name="Frisvad J.C."/>
            <person name="Nybo J.L."/>
            <person name="Theobald S."/>
            <person name="Kildgaard S."/>
            <person name="Isbrandt T."/>
            <person name="Kuo A."/>
            <person name="Sato A."/>
            <person name="Lyhne E.K."/>
            <person name="Kogle M.E."/>
            <person name="Wiebenga A."/>
            <person name="Kun R.S."/>
            <person name="Lubbers R.J."/>
            <person name="Makela M.R."/>
            <person name="Barry K."/>
            <person name="Chovatia M."/>
            <person name="Clum A."/>
            <person name="Daum C."/>
            <person name="Haridas S."/>
            <person name="He G."/>
            <person name="LaButti K."/>
            <person name="Lipzen A."/>
            <person name="Mondo S."/>
            <person name="Riley R."/>
            <person name="Salamov A."/>
            <person name="Simmons B.A."/>
            <person name="Magnuson J.K."/>
            <person name="Henrissat B."/>
            <person name="Mortensen U.H."/>
            <person name="Larsen T.O."/>
            <person name="Devries R.P."/>
            <person name="Grigoriev I.V."/>
            <person name="Machida M."/>
            <person name="Baker S.E."/>
            <person name="Andersen M.R."/>
        </authorList>
    </citation>
    <scope>NUCLEOTIDE SEQUENCE [LARGE SCALE GENOMIC DNA]</scope>
    <source>
        <strain evidence="7 8">CBS 151.66</strain>
    </source>
</reference>
<accession>A0A5N5WIF4</accession>
<feature type="domain" description="HMG box" evidence="6">
    <location>
        <begin position="129"/>
        <end position="197"/>
    </location>
</feature>
<keyword evidence="4" id="KW-0539">Nucleus</keyword>
<protein>
    <submittedName>
        <fullName evidence="7">Mating type protein MAT1-2-1</fullName>
    </submittedName>
</protein>
<dbReference type="Pfam" id="PF00505">
    <property type="entry name" value="HMG_box"/>
    <property type="match status" value="1"/>
</dbReference>
<name>A0A5N5WIF4_9EURO</name>
<dbReference type="InterPro" id="IPR009071">
    <property type="entry name" value="HMG_box_dom"/>
</dbReference>
<dbReference type="SMART" id="SM00398">
    <property type="entry name" value="HMG"/>
    <property type="match status" value="1"/>
</dbReference>
<dbReference type="PROSITE" id="PS50118">
    <property type="entry name" value="HMG_BOX_2"/>
    <property type="match status" value="1"/>
</dbReference>
<feature type="region of interest" description="Disordered" evidence="5">
    <location>
        <begin position="183"/>
        <end position="235"/>
    </location>
</feature>
<dbReference type="GO" id="GO:0030154">
    <property type="term" value="P:cell differentiation"/>
    <property type="evidence" value="ECO:0007669"/>
    <property type="project" value="TreeGrafter"/>
</dbReference>
<evidence type="ECO:0000256" key="1">
    <source>
        <dbReference type="ARBA" id="ARBA00023015"/>
    </source>
</evidence>
<evidence type="ECO:0000256" key="4">
    <source>
        <dbReference type="PROSITE-ProRule" id="PRU00267"/>
    </source>
</evidence>
<proteinExistence type="predicted"/>
<dbReference type="GO" id="GO:0000122">
    <property type="term" value="P:negative regulation of transcription by RNA polymerase II"/>
    <property type="evidence" value="ECO:0007669"/>
    <property type="project" value="TreeGrafter"/>
</dbReference>
<feature type="DNA-binding region" description="HMG box" evidence="4">
    <location>
        <begin position="129"/>
        <end position="197"/>
    </location>
</feature>
<evidence type="ECO:0000256" key="2">
    <source>
        <dbReference type="ARBA" id="ARBA00023125"/>
    </source>
</evidence>
<organism evidence="7 8">
    <name type="scientific">Aspergillus leporis</name>
    <dbReference type="NCBI Taxonomy" id="41062"/>
    <lineage>
        <taxon>Eukaryota</taxon>
        <taxon>Fungi</taxon>
        <taxon>Dikarya</taxon>
        <taxon>Ascomycota</taxon>
        <taxon>Pezizomycotina</taxon>
        <taxon>Eurotiomycetes</taxon>
        <taxon>Eurotiomycetidae</taxon>
        <taxon>Eurotiales</taxon>
        <taxon>Aspergillaceae</taxon>
        <taxon>Aspergillus</taxon>
        <taxon>Aspergillus subgen. Circumdati</taxon>
    </lineage>
</organism>
<dbReference type="PANTHER" id="PTHR10270">
    <property type="entry name" value="SOX TRANSCRIPTION FACTOR"/>
    <property type="match status" value="1"/>
</dbReference>
<dbReference type="EMBL" id="ML732419">
    <property type="protein sequence ID" value="KAB8068059.1"/>
    <property type="molecule type" value="Genomic_DNA"/>
</dbReference>
<evidence type="ECO:0000313" key="8">
    <source>
        <dbReference type="Proteomes" id="UP000326565"/>
    </source>
</evidence>
<keyword evidence="3" id="KW-0804">Transcription</keyword>
<sequence>MATIPTVSIAMKSTAASTDKLTELLWQDALRHLESTNNEVLLPINVTDMIGQSNVDKIRARLGALIGAPVVAFVDDTINALRVMRPPAFSGSLISVASHDRISNLEEGSTEATGKIHGKPALPTRSIKVPRPPNAFILYRQHHHPRIKEAYPDFTNNEISIILGKQWKAESEETKVQFRSMAEELKKKHAKDHPDYHYTPRRPSEKKRRTSSRSCSKPTKRHKSLILTNDPSDASPPAMYSGMQLGNMPVDTSMDNLADINIVLSPNELSGNYGLHFDSDAFDNFLQQVQGDCDKTAATLYPQFNFAERPSGESFEFSDLITDCY</sequence>